<proteinExistence type="predicted"/>
<reference evidence="1" key="1">
    <citation type="submission" date="2019-04" db="EMBL/GenBank/DDBJ databases">
        <title>Emergence of IMP-producing hypervirulent Klebsiella pneumoniae carrying pLVPK-like virulence plasmid.</title>
        <authorList>
            <person name="Harada S."/>
            <person name="Aoki K."/>
            <person name="Ishii Y."/>
            <person name="Ohno Y."/>
            <person name="Kotatsu M."/>
            <person name="Tateda K."/>
        </authorList>
    </citation>
    <scope>NUCLEOTIDE SEQUENCE</scope>
    <source>
        <strain evidence="1">THC11</strain>
        <plasmid evidence="1">pTHC11-1</plasmid>
    </source>
</reference>
<sequence>MRPNVSLTGRAPKHAFGEKVRPQAAFSNYMISVWIVTEMRYYCLWFKKVKPATQVGGVVFTTLPPAFSSDPFLAGDGK</sequence>
<dbReference type="AlphaFoldDB" id="A0A455XE77"/>
<geneLocation type="plasmid" evidence="1">
    <name>pTHC11-1</name>
</geneLocation>
<protein>
    <submittedName>
        <fullName evidence="1">Uncharacterized protein</fullName>
    </submittedName>
</protein>
<name>A0A455XE77_KLEPN</name>
<organism evidence="1">
    <name type="scientific">Klebsiella pneumoniae</name>
    <dbReference type="NCBI Taxonomy" id="573"/>
    <lineage>
        <taxon>Bacteria</taxon>
        <taxon>Pseudomonadati</taxon>
        <taxon>Pseudomonadota</taxon>
        <taxon>Gammaproteobacteria</taxon>
        <taxon>Enterobacterales</taxon>
        <taxon>Enterobacteriaceae</taxon>
        <taxon>Klebsiella/Raoultella group</taxon>
        <taxon>Klebsiella</taxon>
        <taxon>Klebsiella pneumoniae complex</taxon>
    </lineage>
</organism>
<accession>A0A455XE77</accession>
<evidence type="ECO:0000313" key="1">
    <source>
        <dbReference type="EMBL" id="BBJ25403.1"/>
    </source>
</evidence>
<dbReference type="EMBL" id="AP019549">
    <property type="protein sequence ID" value="BBJ25403.1"/>
    <property type="molecule type" value="Genomic_DNA"/>
</dbReference>
<keyword evidence="1" id="KW-0614">Plasmid</keyword>